<evidence type="ECO:0000256" key="6">
    <source>
        <dbReference type="ARBA" id="ARBA00038076"/>
    </source>
</evidence>
<feature type="transmembrane region" description="Helical" evidence="7">
    <location>
        <begin position="882"/>
        <end position="903"/>
    </location>
</feature>
<feature type="transmembrane region" description="Helical" evidence="7">
    <location>
        <begin position="923"/>
        <end position="949"/>
    </location>
</feature>
<dbReference type="EMBL" id="PSPG01000007">
    <property type="protein sequence ID" value="PXF21591.1"/>
    <property type="molecule type" value="Genomic_DNA"/>
</dbReference>
<evidence type="ECO:0000256" key="4">
    <source>
        <dbReference type="ARBA" id="ARBA00022989"/>
    </source>
</evidence>
<feature type="transmembrane region" description="Helical" evidence="7">
    <location>
        <begin position="468"/>
        <end position="487"/>
    </location>
</feature>
<sequence>MDFKDRIASLPDATRIAVLSAWRGRARGAAVFSGVFLASLVITTVLAYGSGLMSAFLEEGTKGEEYDYRVEFHSLSNLRITDPIAMESLCDQIMEIDDALDCTIAAGRQATYGAGFFGNRQFHAQPLQLTTINGTDSNWENVDIMFPESGENGPPTNGFRPIRLIGDGGYDGELHARHSSRTISGEWPSTGAEAVTNRSVVIPVALAAAGSVQVGDTFTILNFTYAANTTDPCEGDNPIGVYEYLFNDRENDDHEYCRVTITLENLTVAAVYDDRTFSSPLISNQPVYMPWDLISLDDKSEIIAGDHAYLAVAMDRSALPTSSIAEAESQLRGWQSEIGGEYEVAGETVKLRAVDMVASVISFFTIILYFVQGFDYIIMIPIIVLSLAVLIYGLHLSLEQRRREVAINRVMGASSAGLSKMVLAEMGVFSVTAWLAGYLLAIAAIPFVLSATGFMEFRFDDMRPPPVLSTKAMISTMVVTVGIALLFGRARTKAFLETEISEGVANVAAKKEPRYWLHWIVFGLGLIALTDSVMEEWRMFADYNSGGGIIINAFADGLLAVFGPFLLWIGGALVLSRLGSRGPELMQYLLGQTPLLKDVKRGLSGSGSAEGVGRLALIIVLTLSIVTMAAVQGYTGTAVDEKTADQAVGADLKVVFASPVFESQAISMVTTAWDSGDSSHSATVSAATVLQYYATLTDDEFVGAPVWIVTDEALDMLYWTAQALPGDDLNAAKADLRRIGTFTHGDEARWSLDVSTGNSYSFALENFFSGETTNMTLEDVGNHNWVPGMDLSGAENAILIGEETARAWAGPLVPADNQILSTIWFFDLGQNAYDDDGEHLRDLSVQLSTDSSVASVQDWSSAHRDVEKNGGLIYGTPGLLSLQFVVSALAAVASSFVFLSLVLSQRRKELSILQAIGASPSQVMRLVLFEILSITIVSMALGGLLGIGISYSFNGLFNLFGLIFQVFGGSTSLINRDLVWPFAELLQVGGILLLAVLVALVITTRKAIGADLATVLKGE</sequence>
<keyword evidence="4 7" id="KW-1133">Transmembrane helix</keyword>
<comment type="similarity">
    <text evidence="6">Belongs to the ABC-4 integral membrane protein family.</text>
</comment>
<evidence type="ECO:0000256" key="5">
    <source>
        <dbReference type="ARBA" id="ARBA00023136"/>
    </source>
</evidence>
<dbReference type="PANTHER" id="PTHR30572">
    <property type="entry name" value="MEMBRANE COMPONENT OF TRANSPORTER-RELATED"/>
    <property type="match status" value="1"/>
</dbReference>
<feature type="transmembrane region" description="Helical" evidence="7">
    <location>
        <begin position="554"/>
        <end position="576"/>
    </location>
</feature>
<evidence type="ECO:0000313" key="10">
    <source>
        <dbReference type="Proteomes" id="UP000248161"/>
    </source>
</evidence>
<feature type="transmembrane region" description="Helical" evidence="7">
    <location>
        <begin position="376"/>
        <end position="394"/>
    </location>
</feature>
<evidence type="ECO:0000256" key="3">
    <source>
        <dbReference type="ARBA" id="ARBA00022692"/>
    </source>
</evidence>
<feature type="transmembrane region" description="Helical" evidence="7">
    <location>
        <begin position="982"/>
        <end position="1002"/>
    </location>
</feature>
<evidence type="ECO:0000259" key="8">
    <source>
        <dbReference type="Pfam" id="PF02687"/>
    </source>
</evidence>
<dbReference type="InterPro" id="IPR003838">
    <property type="entry name" value="ABC3_permease_C"/>
</dbReference>
<comment type="subcellular location">
    <subcellularLocation>
        <location evidence="1">Cell membrane</location>
        <topology evidence="1">Multi-pass membrane protein</topology>
    </subcellularLocation>
</comment>
<feature type="domain" description="ABC3 transporter permease C-terminal" evidence="8">
    <location>
        <begin position="885"/>
        <end position="1009"/>
    </location>
</feature>
<feature type="transmembrane region" description="Helical" evidence="7">
    <location>
        <begin position="515"/>
        <end position="534"/>
    </location>
</feature>
<protein>
    <recommendedName>
        <fullName evidence="8">ABC3 transporter permease C-terminal domain-containing protein</fullName>
    </recommendedName>
</protein>
<comment type="caution">
    <text evidence="9">The sequence shown here is derived from an EMBL/GenBank/DDBJ whole genome shotgun (WGS) entry which is preliminary data.</text>
</comment>
<feature type="transmembrane region" description="Helical" evidence="7">
    <location>
        <begin position="428"/>
        <end position="448"/>
    </location>
</feature>
<dbReference type="GO" id="GO:0022857">
    <property type="term" value="F:transmembrane transporter activity"/>
    <property type="evidence" value="ECO:0007669"/>
    <property type="project" value="TreeGrafter"/>
</dbReference>
<dbReference type="Proteomes" id="UP000248161">
    <property type="component" value="Unassembled WGS sequence"/>
</dbReference>
<dbReference type="InterPro" id="IPR050250">
    <property type="entry name" value="Macrolide_Exporter_MacB"/>
</dbReference>
<keyword evidence="5 7" id="KW-0472">Membrane</keyword>
<gene>
    <name evidence="9" type="ORF">CXX69_04000</name>
</gene>
<evidence type="ECO:0000256" key="7">
    <source>
        <dbReference type="SAM" id="Phobius"/>
    </source>
</evidence>
<evidence type="ECO:0000256" key="2">
    <source>
        <dbReference type="ARBA" id="ARBA00022475"/>
    </source>
</evidence>
<evidence type="ECO:0000256" key="1">
    <source>
        <dbReference type="ARBA" id="ARBA00004651"/>
    </source>
</evidence>
<accession>A0A2V3HV20</accession>
<reference evidence="9 10" key="1">
    <citation type="journal article" date="2015" name="Nat. Commun.">
        <title>Genomic and transcriptomic evidence for scavenging of diverse organic compounds by widespread deep-sea archaea.</title>
        <authorList>
            <person name="Li M."/>
            <person name="Baker B.J."/>
            <person name="Anantharaman K."/>
            <person name="Jain S."/>
            <person name="Breier J.A."/>
            <person name="Dick G.J."/>
        </authorList>
    </citation>
    <scope>NUCLEOTIDE SEQUENCE [LARGE SCALE GENOMIC DNA]</scope>
    <source>
        <strain evidence="9">Cayman_51_deep</strain>
    </source>
</reference>
<organism evidence="9 10">
    <name type="scientific">Candidatus Thalassarchaeum betae</name>
    <dbReference type="NCBI Taxonomy" id="2599289"/>
    <lineage>
        <taxon>Archaea</taxon>
        <taxon>Methanobacteriati</taxon>
        <taxon>Thermoplasmatota</taxon>
        <taxon>Candidatus Poseidoniia</taxon>
        <taxon>Candidatus Poseidoniales</taxon>
        <taxon>Candidatus Thalassarchaeaceae</taxon>
        <taxon>Candidatus Thalassarchaeum</taxon>
    </lineage>
</organism>
<dbReference type="PANTHER" id="PTHR30572:SF4">
    <property type="entry name" value="ABC TRANSPORTER PERMEASE YTRF"/>
    <property type="match status" value="1"/>
</dbReference>
<evidence type="ECO:0000313" key="9">
    <source>
        <dbReference type="EMBL" id="PXF21591.1"/>
    </source>
</evidence>
<dbReference type="Pfam" id="PF02687">
    <property type="entry name" value="FtsX"/>
    <property type="match status" value="2"/>
</dbReference>
<feature type="domain" description="ABC3 transporter permease C-terminal" evidence="8">
    <location>
        <begin position="377"/>
        <end position="487"/>
    </location>
</feature>
<proteinExistence type="inferred from homology"/>
<dbReference type="AlphaFoldDB" id="A0A2V3HV20"/>
<name>A0A2V3HV20_9ARCH</name>
<feature type="transmembrane region" description="Helical" evidence="7">
    <location>
        <begin position="615"/>
        <end position="634"/>
    </location>
</feature>
<dbReference type="GO" id="GO:0005886">
    <property type="term" value="C:plasma membrane"/>
    <property type="evidence" value="ECO:0007669"/>
    <property type="project" value="UniProtKB-SubCell"/>
</dbReference>
<keyword evidence="2" id="KW-1003">Cell membrane</keyword>
<keyword evidence="3 7" id="KW-0812">Transmembrane</keyword>
<feature type="transmembrane region" description="Helical" evidence="7">
    <location>
        <begin position="29"/>
        <end position="48"/>
    </location>
</feature>